<evidence type="ECO:0000313" key="4">
    <source>
        <dbReference type="EMBL" id="OHX67916.1"/>
    </source>
</evidence>
<feature type="DNA-binding region" description="H-T-H motif" evidence="2">
    <location>
        <begin position="25"/>
        <end position="44"/>
    </location>
</feature>
<dbReference type="SUPFAM" id="SSF46689">
    <property type="entry name" value="Homeodomain-like"/>
    <property type="match status" value="1"/>
</dbReference>
<comment type="caution">
    <text evidence="4">The sequence shown here is derived from an EMBL/GenBank/DDBJ whole genome shotgun (WGS) entry which is preliminary data.</text>
</comment>
<dbReference type="Proteomes" id="UP000179797">
    <property type="component" value="Unassembled WGS sequence"/>
</dbReference>
<name>A0A1S1Z3Q2_FLAPC</name>
<dbReference type="InterPro" id="IPR050624">
    <property type="entry name" value="HTH-type_Tx_Regulator"/>
</dbReference>
<gene>
    <name evidence="4" type="ORF">NH26_17005</name>
</gene>
<keyword evidence="5" id="KW-1185">Reference proteome</keyword>
<dbReference type="AlphaFoldDB" id="A0A1S1Z3Q2"/>
<dbReference type="InterPro" id="IPR023772">
    <property type="entry name" value="DNA-bd_HTH_TetR-type_CS"/>
</dbReference>
<dbReference type="SUPFAM" id="SSF48498">
    <property type="entry name" value="Tetracyclin repressor-like, C-terminal domain"/>
    <property type="match status" value="1"/>
</dbReference>
<feature type="domain" description="HTH tetR-type" evidence="3">
    <location>
        <begin position="2"/>
        <end position="62"/>
    </location>
</feature>
<dbReference type="PRINTS" id="PR00455">
    <property type="entry name" value="HTHTETR"/>
</dbReference>
<keyword evidence="1 2" id="KW-0238">DNA-binding</keyword>
<accession>A0A1S1Z3Q2</accession>
<evidence type="ECO:0000313" key="5">
    <source>
        <dbReference type="Proteomes" id="UP000179797"/>
    </source>
</evidence>
<evidence type="ECO:0000256" key="2">
    <source>
        <dbReference type="PROSITE-ProRule" id="PRU00335"/>
    </source>
</evidence>
<reference evidence="4 5" key="1">
    <citation type="journal article" date="2012" name="Int. J. Syst. Evol. Microbiol.">
        <title>Flammeovirga pacifica sp. nov., isolated from deep-sea sediment.</title>
        <authorList>
            <person name="Xu H."/>
            <person name="Fu Y."/>
            <person name="Yang N."/>
            <person name="Ding Z."/>
            <person name="Lai Q."/>
            <person name="Zeng R."/>
        </authorList>
    </citation>
    <scope>NUCLEOTIDE SEQUENCE [LARGE SCALE GENOMIC DNA]</scope>
    <source>
        <strain evidence="5">DSM 24597 / LMG 26175 / WPAGA1</strain>
    </source>
</reference>
<dbReference type="Gene3D" id="1.10.357.10">
    <property type="entry name" value="Tetracycline Repressor, domain 2"/>
    <property type="match status" value="1"/>
</dbReference>
<dbReference type="PROSITE" id="PS01081">
    <property type="entry name" value="HTH_TETR_1"/>
    <property type="match status" value="1"/>
</dbReference>
<evidence type="ECO:0000259" key="3">
    <source>
        <dbReference type="PROSITE" id="PS50977"/>
    </source>
</evidence>
<dbReference type="PROSITE" id="PS50977">
    <property type="entry name" value="HTH_TETR_2"/>
    <property type="match status" value="1"/>
</dbReference>
<sequence>MKNNREHVLKVATKLISERGFDGASTREIAQTAKVSQGMINYYFGSKEALLKEIIADYQEQIISTKKNIVSSNLEGLDFLNLASRKFFELGLKNRDLARILMVEEMLGFRKEVISQSDEVGVTISNIFRNTIENGKKQGIFDINADSELIASFLINLLNDYIIREERVFFTEKRETYLADTQERLLNFCTDYLKTMLQPK</sequence>
<dbReference type="OrthoDB" id="9789566at2"/>
<dbReference type="RefSeq" id="WP_052431842.1">
    <property type="nucleotide sequence ID" value="NZ_JRYR02000001.1"/>
</dbReference>
<proteinExistence type="predicted"/>
<dbReference type="InterPro" id="IPR036271">
    <property type="entry name" value="Tet_transcr_reg_TetR-rel_C_sf"/>
</dbReference>
<dbReference type="InterPro" id="IPR009057">
    <property type="entry name" value="Homeodomain-like_sf"/>
</dbReference>
<dbReference type="PANTHER" id="PTHR43479:SF11">
    <property type="entry name" value="ACREF_ENVCD OPERON REPRESSOR-RELATED"/>
    <property type="match status" value="1"/>
</dbReference>
<dbReference type="STRING" id="915059.NH26_17005"/>
<dbReference type="PANTHER" id="PTHR43479">
    <property type="entry name" value="ACREF/ENVCD OPERON REPRESSOR-RELATED"/>
    <property type="match status" value="1"/>
</dbReference>
<evidence type="ECO:0000256" key="1">
    <source>
        <dbReference type="ARBA" id="ARBA00023125"/>
    </source>
</evidence>
<protein>
    <recommendedName>
        <fullName evidence="3">HTH tetR-type domain-containing protein</fullName>
    </recommendedName>
</protein>
<organism evidence="4 5">
    <name type="scientific">Flammeovirga pacifica</name>
    <dbReference type="NCBI Taxonomy" id="915059"/>
    <lineage>
        <taxon>Bacteria</taxon>
        <taxon>Pseudomonadati</taxon>
        <taxon>Bacteroidota</taxon>
        <taxon>Cytophagia</taxon>
        <taxon>Cytophagales</taxon>
        <taxon>Flammeovirgaceae</taxon>
        <taxon>Flammeovirga</taxon>
    </lineage>
</organism>
<dbReference type="GO" id="GO:0003677">
    <property type="term" value="F:DNA binding"/>
    <property type="evidence" value="ECO:0007669"/>
    <property type="project" value="UniProtKB-UniRule"/>
</dbReference>
<dbReference type="Pfam" id="PF00440">
    <property type="entry name" value="TetR_N"/>
    <property type="match status" value="1"/>
</dbReference>
<dbReference type="Gene3D" id="1.10.10.60">
    <property type="entry name" value="Homeodomain-like"/>
    <property type="match status" value="1"/>
</dbReference>
<dbReference type="InterPro" id="IPR001647">
    <property type="entry name" value="HTH_TetR"/>
</dbReference>
<dbReference type="EMBL" id="JRYR02000001">
    <property type="protein sequence ID" value="OHX67916.1"/>
    <property type="molecule type" value="Genomic_DNA"/>
</dbReference>